<dbReference type="InterPro" id="IPR001844">
    <property type="entry name" value="Cpn60/GroEL"/>
</dbReference>
<comment type="subunit">
    <text evidence="9">Homoheptamer arranged in a ring structure. The functional units of these chaperonins consist of heptameric rings of the large subunit Hsp60, which function as a back-to-back double ring. Interacts with 2 heptameric Hsp10 rings to form the symmetrical football complex. Interacts with HRAS. Interacts with ATAD3A. Interacts with ETFBKMT and EEF1AKMT3. Interacts with MFHAS1.</text>
</comment>
<dbReference type="PANTHER" id="PTHR45633">
    <property type="entry name" value="60 KDA HEAT SHOCK PROTEIN, MITOCHONDRIAL"/>
    <property type="match status" value="1"/>
</dbReference>
<comment type="function">
    <text evidence="8">Chaperonin implicated in mitochondrial protein import and macromolecular assembly. Together with Hsp10, facilitates the correct folding of imported proteins. May also prevent misfolding and promote the refolding and proper assembly of unfolded polypeptides generated under stress conditions in the mitochondrial matrix. The functional units of these chaperonins consist of heptameric rings of the large subunit Hsp60, which function as a back-to-back double ring. In a cyclic reaction, Hsp60 ring complexes bind one unfolded substrate protein per ring, followed by the binding of ATP and association with 2 heptameric rings of the co-chaperonin Hsp10. This leads to sequestration of the substrate protein in the inner cavity of Hsp60 where, for a certain period of time, it can fold undisturbed by other cell components. Synchronous hydrolysis of ATP in all Hsp60 subunits results in the dissociation of the chaperonin rings and the release of ADP and the folded substrate protein.</text>
</comment>
<evidence type="ECO:0000256" key="3">
    <source>
        <dbReference type="ARBA" id="ARBA00019981"/>
    </source>
</evidence>
<sequence length="185" mass="20207">MLAVDAVIAELKTQSKPVTTPEEIAQVATISANGDREIGNIISDAMKNVGRKGVSTVKDGKTLNDELESIEGMKFDRGCISPYFINTSKRQKCEFQDVYVLLSEKKTSGVQSIVHTLEIASAHCKPLVIIAEDIDGEALSALILNRLKFGLQVVEVKAPGMVTTERTSLKILLLLLVMQHLEKRG</sequence>
<dbReference type="InterPro" id="IPR027410">
    <property type="entry name" value="TCP-1-like_intermed_sf"/>
</dbReference>
<evidence type="ECO:0000313" key="11">
    <source>
        <dbReference type="Proteomes" id="UP001266305"/>
    </source>
</evidence>
<dbReference type="InterPro" id="IPR027409">
    <property type="entry name" value="GroEL-like_apical_dom_sf"/>
</dbReference>
<comment type="caution">
    <text evidence="10">The sequence shown here is derived from an EMBL/GenBank/DDBJ whole genome shotgun (WGS) entry which is preliminary data.</text>
</comment>
<gene>
    <name evidence="10" type="primary">HSPD1_8</name>
    <name evidence="10" type="ORF">P7K49_031933</name>
</gene>
<comment type="similarity">
    <text evidence="1">Belongs to the chaperonin (HSP60) family.</text>
</comment>
<protein>
    <recommendedName>
        <fullName evidence="3">60 kDa heat shock protein, mitochondrial</fullName>
        <ecNumber evidence="2">5.6.1.7</ecNumber>
    </recommendedName>
    <alternativeName>
        <fullName evidence="5">60 kDa chaperonin</fullName>
    </alternativeName>
    <alternativeName>
        <fullName evidence="7">Chaperonin 60</fullName>
    </alternativeName>
    <alternativeName>
        <fullName evidence="6">Heat shock protein 60</fullName>
    </alternativeName>
</protein>
<accession>A0ABQ9U0U9</accession>
<dbReference type="InterPro" id="IPR027413">
    <property type="entry name" value="GROEL-like_equatorial_sf"/>
</dbReference>
<evidence type="ECO:0000256" key="5">
    <source>
        <dbReference type="ARBA" id="ARBA00029756"/>
    </source>
</evidence>
<name>A0ABQ9U0U9_SAGOE</name>
<dbReference type="SUPFAM" id="SSF54849">
    <property type="entry name" value="GroEL-intermediate domain like"/>
    <property type="match status" value="1"/>
</dbReference>
<keyword evidence="4" id="KW-0143">Chaperone</keyword>
<dbReference type="Gene3D" id="1.10.560.10">
    <property type="entry name" value="GroEL-like equatorial domain"/>
    <property type="match status" value="1"/>
</dbReference>
<evidence type="ECO:0000256" key="8">
    <source>
        <dbReference type="ARBA" id="ARBA00037436"/>
    </source>
</evidence>
<dbReference type="Gene3D" id="3.50.7.10">
    <property type="entry name" value="GroEL"/>
    <property type="match status" value="1"/>
</dbReference>
<dbReference type="EMBL" id="JASSZA010000017">
    <property type="protein sequence ID" value="KAK2090676.1"/>
    <property type="molecule type" value="Genomic_DNA"/>
</dbReference>
<keyword evidence="10" id="KW-0346">Stress response</keyword>
<dbReference type="Gene3D" id="3.30.260.10">
    <property type="entry name" value="TCP-1-like chaperonin intermediate domain"/>
    <property type="match status" value="1"/>
</dbReference>
<dbReference type="SUPFAM" id="SSF52029">
    <property type="entry name" value="GroEL apical domain-like"/>
    <property type="match status" value="1"/>
</dbReference>
<evidence type="ECO:0000256" key="2">
    <source>
        <dbReference type="ARBA" id="ARBA00012198"/>
    </source>
</evidence>
<evidence type="ECO:0000256" key="1">
    <source>
        <dbReference type="ARBA" id="ARBA00006607"/>
    </source>
</evidence>
<evidence type="ECO:0000256" key="4">
    <source>
        <dbReference type="ARBA" id="ARBA00023186"/>
    </source>
</evidence>
<proteinExistence type="inferred from homology"/>
<dbReference type="Proteomes" id="UP001266305">
    <property type="component" value="Unassembled WGS sequence"/>
</dbReference>
<reference evidence="10 11" key="1">
    <citation type="submission" date="2023-05" db="EMBL/GenBank/DDBJ databases">
        <title>B98-5 Cell Line De Novo Hybrid Assembly: An Optical Mapping Approach.</title>
        <authorList>
            <person name="Kananen K."/>
            <person name="Auerbach J.A."/>
            <person name="Kautto E."/>
            <person name="Blachly J.S."/>
        </authorList>
    </citation>
    <scope>NUCLEOTIDE SEQUENCE [LARGE SCALE GENOMIC DNA]</scope>
    <source>
        <strain evidence="10">B95-8</strain>
        <tissue evidence="10">Cell line</tissue>
    </source>
</reference>
<evidence type="ECO:0000256" key="9">
    <source>
        <dbReference type="ARBA" id="ARBA00046475"/>
    </source>
</evidence>
<evidence type="ECO:0000313" key="10">
    <source>
        <dbReference type="EMBL" id="KAK2090676.1"/>
    </source>
</evidence>
<keyword evidence="11" id="KW-1185">Reference proteome</keyword>
<evidence type="ECO:0000256" key="7">
    <source>
        <dbReference type="ARBA" id="ARBA00031799"/>
    </source>
</evidence>
<organism evidence="10 11">
    <name type="scientific">Saguinus oedipus</name>
    <name type="common">Cotton-top tamarin</name>
    <name type="synonym">Oedipomidas oedipus</name>
    <dbReference type="NCBI Taxonomy" id="9490"/>
    <lineage>
        <taxon>Eukaryota</taxon>
        <taxon>Metazoa</taxon>
        <taxon>Chordata</taxon>
        <taxon>Craniata</taxon>
        <taxon>Vertebrata</taxon>
        <taxon>Euteleostomi</taxon>
        <taxon>Mammalia</taxon>
        <taxon>Eutheria</taxon>
        <taxon>Euarchontoglires</taxon>
        <taxon>Primates</taxon>
        <taxon>Haplorrhini</taxon>
        <taxon>Platyrrhini</taxon>
        <taxon>Cebidae</taxon>
        <taxon>Callitrichinae</taxon>
        <taxon>Saguinus</taxon>
    </lineage>
</organism>
<evidence type="ECO:0000256" key="6">
    <source>
        <dbReference type="ARBA" id="ARBA00030005"/>
    </source>
</evidence>
<dbReference type="EC" id="5.6.1.7" evidence="2"/>